<dbReference type="EMBL" id="ASGP02000001">
    <property type="protein sequence ID" value="KAH9530286.1"/>
    <property type="molecule type" value="Genomic_DNA"/>
</dbReference>
<dbReference type="Proteomes" id="UP000790347">
    <property type="component" value="Unassembled WGS sequence"/>
</dbReference>
<comment type="caution">
    <text evidence="2">The sequence shown here is derived from an EMBL/GenBank/DDBJ whole genome shotgun (WGS) entry which is preliminary data.</text>
</comment>
<feature type="compositionally biased region" description="Polar residues" evidence="1">
    <location>
        <begin position="1"/>
        <end position="21"/>
    </location>
</feature>
<evidence type="ECO:0000313" key="2">
    <source>
        <dbReference type="EMBL" id="KAH9530286.1"/>
    </source>
</evidence>
<evidence type="ECO:0000313" key="3">
    <source>
        <dbReference type="Proteomes" id="UP000790347"/>
    </source>
</evidence>
<accession>A0A922IG82</accession>
<reference evidence="2" key="1">
    <citation type="submission" date="2013-05" db="EMBL/GenBank/DDBJ databases">
        <authorList>
            <person name="Yim A.K.Y."/>
            <person name="Chan T.F."/>
            <person name="Ji K.M."/>
            <person name="Liu X.Y."/>
            <person name="Zhou J.W."/>
            <person name="Li R.Q."/>
            <person name="Yang K.Y."/>
            <person name="Li J."/>
            <person name="Li M."/>
            <person name="Law P.T.W."/>
            <person name="Wu Y.L."/>
            <person name="Cai Z.L."/>
            <person name="Qin H."/>
            <person name="Bao Y."/>
            <person name="Leung R.K.K."/>
            <person name="Ng P.K.S."/>
            <person name="Zou J."/>
            <person name="Zhong X.J."/>
            <person name="Ran P.X."/>
            <person name="Zhong N.S."/>
            <person name="Liu Z.G."/>
            <person name="Tsui S.K.W."/>
        </authorList>
    </citation>
    <scope>NUCLEOTIDE SEQUENCE</scope>
    <source>
        <strain evidence="2">Derf</strain>
        <tissue evidence="2">Whole organism</tissue>
    </source>
</reference>
<feature type="non-terminal residue" evidence="2">
    <location>
        <position position="1"/>
    </location>
</feature>
<keyword evidence="3" id="KW-1185">Reference proteome</keyword>
<feature type="non-terminal residue" evidence="2">
    <location>
        <position position="1790"/>
    </location>
</feature>
<feature type="compositionally biased region" description="Polar residues" evidence="1">
    <location>
        <begin position="656"/>
        <end position="665"/>
    </location>
</feature>
<feature type="region of interest" description="Disordered" evidence="1">
    <location>
        <begin position="646"/>
        <end position="665"/>
    </location>
</feature>
<evidence type="ECO:0000256" key="1">
    <source>
        <dbReference type="SAM" id="MobiDB-lite"/>
    </source>
</evidence>
<protein>
    <submittedName>
        <fullName evidence="2">Uncharacterized protein</fullName>
    </submittedName>
</protein>
<sequence length="1790" mass="186069">DSTFTSTSGPETSGAFKSTSGPDIFGPIKPNFGILKSHPFPSFLPSIVTSKSPSTFGLFTFTSGKSTLTSASGPENFGPFKSTSGPEILGPLKPNFGIFKSQPLPSLSSFLPSIDTSKSPSTFGALICGISTLISGLEIFPLAPWTSTSGPEILGPLKPNFGILNSQSFPSGFLPSIDKSISTFGPFTFTSGNSTFTSKSGASTLGALTSISGTLTLTSTSGPENFGPFKSTSGPEILGPLKPNFGIFKSQPLPSLSSFLPSIDTSKSPSTLGALTFTSGIPTFTSTSGPETLGPLKPNFGIFKSQPLPSLSSFLPSIDTSKSPSTFGALICGVSTLISGLEIFPLAPLMSTSGPEILGPLKPNLGILNSQSFPSGFLPSIDKSISPSTFGPFTFTSGKSTLTSTSGPDIFGPLRSTSGSEIFGPLKPNFGIFNSHPFPSFLPSIDTSKSPSTLGPLTFTSGISTSTSGPETLGPLKPNFGILNSQSLPSVFLPSIDKSISPSTFGLFTFTSGKSTLTSTSGPVTFGPFKSTSGPEIFGPLKPNFGIFKSQPLLFLSSFLPLIDKSTSPSRPETFGVLISTSEALTLTSTSGPETFGPFKSISGPDNFGPLKPNFGILKSHPFPSFLPSIETSNLPSTFGPFTSTSGNSTFTSTSRPETFKSTSGPDIFGPLKPNFGILNSQSLPSGFFPSMDRSISPSTFGALICGISTSISGPEIFPLGPLTSTSGPEILGPLKPNFGILNSQSFPSGFLPSTDKSMSPSTFGPFTFTSGKSTLTSTSGPETFGAFKSTSGPEIFGPLKPNLGILNSQSLPSGFLPSIDKSISLSIFGALIFGTSISISGPRISPLGTSRSTSRPETFGPLRSISGPEIFGPLNPNFGIFKSQPLPSFSGDLPFNELSTSPCISGIFTSICGASISISGPVSFPLGPLISTSGPDIFGSGVSRSFSLDLSRFFFSDKLMSPSTFGSSTSASGISTFTSTSVSLSLDFPRFFFSERLASPSTLGKSNSTSGISTLTSTSGLDTFDVSTSTSGIFTSIPTSGPEIFGPFTLTSCNSTFKSTSGPETFGPFKSTSGPEILGPLNPNFGILNFHPSLSLSDFSLPLVKLTSPSSSGILTSTCGISTFTSISGLETFGAFKSTSGPETFGPLNPNFGILNSQSFPSGFLPSIDRSISPSTFGPFTLTSGISTFRSTSGPDTFGAFTSTSGPDNFGPLKPNFGILNSQSLLSGFLPSMDRLMSPSTFGAFKSTLGRFTSTSGTLTLTSASGPDTFGPLKPNLGILNSHPFPSFSLDFARFFFNDKLMSPSTCGGLTSTSGKSTLTSISGLEIFPLGPLMSISGPEPLPSFSGDFPFNSTSRSPSTFGPLISTSGISTLTLTSGPDTFGPLNPNFGILNSQSLFSLSLGLRFKSISPSGSSTLTSTSGPDTFGLLNPNLGILISQSFPSFTGFLPFNDTSTSPSSSGILTSTCGISTLTSGPEIFPLVPFISISGPLIFGPLNPSFGILNSQSLPSGFLPSIDKSMSPSTFGAFTSNSGFSNFKSTSEPDILGPLIPNFGIFNCQSFPSFSLGLMFKSISPSGKSTFTSTSAPDIFGPFTSTSGPDIFGAFNLTSGISTLTSTSGPETFGPLKPNFGIPNSQLFPSFSLDFPRFFFNDKSKSPSTFGASTSTWPTFTSIPLLDISPFGPFRSIFGIVISKSFVSFLDFGSFSLDFPRLNRSFSPNDPSTFTSILPDSTLMSSGSGLILADMNLSNLFVLSSVIFKSMTSPPSLILPTDTLTRSLDFPRFERSAVW</sequence>
<feature type="region of interest" description="Disordered" evidence="1">
    <location>
        <begin position="1"/>
        <end position="22"/>
    </location>
</feature>
<feature type="compositionally biased region" description="Low complexity" evidence="1">
    <location>
        <begin position="646"/>
        <end position="655"/>
    </location>
</feature>
<gene>
    <name evidence="2" type="ORF">DERF_004098</name>
</gene>
<name>A0A922IG82_DERFA</name>
<proteinExistence type="predicted"/>
<reference evidence="2" key="2">
    <citation type="journal article" date="2022" name="Res Sq">
        <title>Comparative Genomics Reveals Insights into the Divergent Evolution of Astigmatic Mites and Household Pest Adaptations.</title>
        <authorList>
            <person name="Xiong Q."/>
            <person name="Wan A.T.-Y."/>
            <person name="Liu X.-Y."/>
            <person name="Fung C.S.-H."/>
            <person name="Xiao X."/>
            <person name="Malainual N."/>
            <person name="Hou J."/>
            <person name="Wang L."/>
            <person name="Wang M."/>
            <person name="Yang K."/>
            <person name="Cui Y."/>
            <person name="Leung E."/>
            <person name="Nong W."/>
            <person name="Shin S.-K."/>
            <person name="Au S."/>
            <person name="Jeong K.Y."/>
            <person name="Chew F.T."/>
            <person name="Hui J."/>
            <person name="Leung T.F."/>
            <person name="Tungtrongchitr A."/>
            <person name="Zhong N."/>
            <person name="Liu Z."/>
            <person name="Tsui S."/>
        </authorList>
    </citation>
    <scope>NUCLEOTIDE SEQUENCE</scope>
    <source>
        <strain evidence="2">Derf</strain>
        <tissue evidence="2">Whole organism</tissue>
    </source>
</reference>
<organism evidence="2 3">
    <name type="scientific">Dermatophagoides farinae</name>
    <name type="common">American house dust mite</name>
    <dbReference type="NCBI Taxonomy" id="6954"/>
    <lineage>
        <taxon>Eukaryota</taxon>
        <taxon>Metazoa</taxon>
        <taxon>Ecdysozoa</taxon>
        <taxon>Arthropoda</taxon>
        <taxon>Chelicerata</taxon>
        <taxon>Arachnida</taxon>
        <taxon>Acari</taxon>
        <taxon>Acariformes</taxon>
        <taxon>Sarcoptiformes</taxon>
        <taxon>Astigmata</taxon>
        <taxon>Psoroptidia</taxon>
        <taxon>Analgoidea</taxon>
        <taxon>Pyroglyphidae</taxon>
        <taxon>Dermatophagoidinae</taxon>
        <taxon>Dermatophagoides</taxon>
    </lineage>
</organism>